<feature type="domain" description="SLH" evidence="4">
    <location>
        <begin position="84"/>
        <end position="147"/>
    </location>
</feature>
<evidence type="ECO:0000256" key="2">
    <source>
        <dbReference type="SAM" id="Coils"/>
    </source>
</evidence>
<name>A0A0U9HK19_9FIRM</name>
<protein>
    <submittedName>
        <fullName evidence="5">S-layer homology domain-containing protein</fullName>
    </submittedName>
</protein>
<dbReference type="AlphaFoldDB" id="A0A0U9HK19"/>
<evidence type="ECO:0000313" key="5">
    <source>
        <dbReference type="EMBL" id="GAQ24145.1"/>
    </source>
</evidence>
<keyword evidence="1" id="KW-0677">Repeat</keyword>
<keyword evidence="6" id="KW-1185">Reference proteome</keyword>
<evidence type="ECO:0000313" key="6">
    <source>
        <dbReference type="Proteomes" id="UP000062160"/>
    </source>
</evidence>
<organism evidence="5">
    <name type="scientific">Tepidanaerobacter syntrophicus</name>
    <dbReference type="NCBI Taxonomy" id="224999"/>
    <lineage>
        <taxon>Bacteria</taxon>
        <taxon>Bacillati</taxon>
        <taxon>Bacillota</taxon>
        <taxon>Clostridia</taxon>
        <taxon>Thermosediminibacterales</taxon>
        <taxon>Tepidanaerobacteraceae</taxon>
        <taxon>Tepidanaerobacter</taxon>
    </lineage>
</organism>
<feature type="coiled-coil region" evidence="2">
    <location>
        <begin position="249"/>
        <end position="286"/>
    </location>
</feature>
<keyword evidence="3" id="KW-0732">Signal</keyword>
<accession>A0A0U9HK19</accession>
<dbReference type="RefSeq" id="WP_059031247.1">
    <property type="nucleotide sequence ID" value="NZ_DF976995.1"/>
</dbReference>
<reference evidence="5" key="1">
    <citation type="journal article" date="2016" name="Genome Announc.">
        <title>Draft Genome Sequence of the Syntrophic Lactate-Degrading Bacterium Tepidanaerobacter syntrophicus JLT.</title>
        <authorList>
            <person name="Matsuura N."/>
            <person name="Ohashi A."/>
            <person name="Tourlousse D.M."/>
            <person name="Sekiguchi Y."/>
        </authorList>
    </citation>
    <scope>NUCLEOTIDE SEQUENCE [LARGE SCALE GENOMIC DNA]</scope>
    <source>
        <strain evidence="5">JL</strain>
    </source>
</reference>
<evidence type="ECO:0000256" key="1">
    <source>
        <dbReference type="ARBA" id="ARBA00022737"/>
    </source>
</evidence>
<feature type="signal peptide" evidence="3">
    <location>
        <begin position="1"/>
        <end position="30"/>
    </location>
</feature>
<evidence type="ECO:0000256" key="3">
    <source>
        <dbReference type="SAM" id="SignalP"/>
    </source>
</evidence>
<sequence>MDKKFLTFKKIVIPFLTAIMLLMQVNMAFAADVKNVSQVADSKIVVVSQVGGVLEEAMKKGLEQQAKYDEKYYAKLAEAKAKEVDYNFNDVHLNDWFYYDVMKARELGLIAGVGNNLYAPNKTITYAEFITILVRVLHVDVSKYEKGKHWASQNIEAAKDLGIIQGFEILNIDAGIPREDMAKFVCRALGLQPVNDGEVIFADVGKNVSVEDRAYVNTAFKEYLIEGIGRSKQGERLFGYGQTVNRAQLATMALRIKAYKEDKEAYKQERAALRQQEELIAKANLTWEELGKKGGIVSESQLTPEIIEKIKSIPTADYSGVPHKIGDNDFFEWGNPPGDKENSDWIGAIKRAFPGKTVVTCKELCFGDASNYTYYYRVIVDGKQLWRVDVGYGTNGKPDVGEGLFEDDNIFDNKYDPYGYDMIWPKEGVYRYEK</sequence>
<gene>
    <name evidence="5" type="ORF">TSYNT_1130</name>
</gene>
<feature type="chain" id="PRO_5006864978" evidence="3">
    <location>
        <begin position="31"/>
        <end position="434"/>
    </location>
</feature>
<keyword evidence="2" id="KW-0175">Coiled coil</keyword>
<evidence type="ECO:0000259" key="4">
    <source>
        <dbReference type="PROSITE" id="PS51272"/>
    </source>
</evidence>
<dbReference type="PROSITE" id="PS51272">
    <property type="entry name" value="SLH"/>
    <property type="match status" value="1"/>
</dbReference>
<dbReference type="Pfam" id="PF00395">
    <property type="entry name" value="SLH"/>
    <property type="match status" value="1"/>
</dbReference>
<proteinExistence type="predicted"/>
<dbReference type="STRING" id="224999.GCA_001485475_00128"/>
<dbReference type="EMBL" id="DF976995">
    <property type="protein sequence ID" value="GAQ24145.1"/>
    <property type="molecule type" value="Genomic_DNA"/>
</dbReference>
<dbReference type="Proteomes" id="UP000062160">
    <property type="component" value="Unassembled WGS sequence"/>
</dbReference>
<dbReference type="InterPro" id="IPR001119">
    <property type="entry name" value="SLH_dom"/>
</dbReference>